<keyword evidence="6" id="KW-1185">Reference proteome</keyword>
<dbReference type="InterPro" id="IPR008995">
    <property type="entry name" value="Mo/tungstate-bd_C_term_dom"/>
</dbReference>
<evidence type="ECO:0000256" key="2">
    <source>
        <dbReference type="ARBA" id="ARBA00022741"/>
    </source>
</evidence>
<dbReference type="SUPFAM" id="SSF52540">
    <property type="entry name" value="P-loop containing nucleoside triphosphate hydrolases"/>
    <property type="match status" value="1"/>
</dbReference>
<dbReference type="PANTHER" id="PTHR42781:SF4">
    <property type="entry name" value="SPERMIDINE_PUTRESCINE IMPORT ATP-BINDING PROTEIN POTA"/>
    <property type="match status" value="1"/>
</dbReference>
<dbReference type="PROSITE" id="PS50893">
    <property type="entry name" value="ABC_TRANSPORTER_2"/>
    <property type="match status" value="1"/>
</dbReference>
<dbReference type="GO" id="GO:0005524">
    <property type="term" value="F:ATP binding"/>
    <property type="evidence" value="ECO:0007669"/>
    <property type="project" value="UniProtKB-KW"/>
</dbReference>
<evidence type="ECO:0000313" key="5">
    <source>
        <dbReference type="EMBL" id="MBZ2194762.1"/>
    </source>
</evidence>
<gene>
    <name evidence="5" type="ORF">KCQ71_01245</name>
</gene>
<dbReference type="SMART" id="SM00382">
    <property type="entry name" value="AAA"/>
    <property type="match status" value="1"/>
</dbReference>
<dbReference type="InterPro" id="IPR017871">
    <property type="entry name" value="ABC_transporter-like_CS"/>
</dbReference>
<dbReference type="InterPro" id="IPR050093">
    <property type="entry name" value="ABC_SmlMolc_Importer"/>
</dbReference>
<evidence type="ECO:0000256" key="3">
    <source>
        <dbReference type="ARBA" id="ARBA00022840"/>
    </source>
</evidence>
<dbReference type="Proteomes" id="UP000826651">
    <property type="component" value="Unassembled WGS sequence"/>
</dbReference>
<feature type="domain" description="ABC transporter" evidence="4">
    <location>
        <begin position="2"/>
        <end position="233"/>
    </location>
</feature>
<organism evidence="5 6">
    <name type="scientific">Occultella gossypii</name>
    <dbReference type="NCBI Taxonomy" id="2800820"/>
    <lineage>
        <taxon>Bacteria</taxon>
        <taxon>Bacillati</taxon>
        <taxon>Actinomycetota</taxon>
        <taxon>Actinomycetes</taxon>
        <taxon>Micrococcales</taxon>
        <taxon>Ruaniaceae</taxon>
        <taxon>Occultella</taxon>
    </lineage>
</organism>
<reference evidence="5 6" key="1">
    <citation type="submission" date="2021-04" db="EMBL/GenBank/DDBJ databases">
        <title>Ruania sp. nov., isolated from sandy soil of mangrove forest.</title>
        <authorList>
            <person name="Ge X."/>
            <person name="Huang R."/>
            <person name="Liu W."/>
        </authorList>
    </citation>
    <scope>NUCLEOTIDE SEQUENCE [LARGE SCALE GENOMIC DNA]</scope>
    <source>
        <strain evidence="5 6">N2-46</strain>
    </source>
</reference>
<dbReference type="PANTHER" id="PTHR42781">
    <property type="entry name" value="SPERMIDINE/PUTRESCINE IMPORT ATP-BINDING PROTEIN POTA"/>
    <property type="match status" value="1"/>
</dbReference>
<dbReference type="SUPFAM" id="SSF50331">
    <property type="entry name" value="MOP-like"/>
    <property type="match status" value="1"/>
</dbReference>
<keyword evidence="2" id="KW-0547">Nucleotide-binding</keyword>
<dbReference type="RefSeq" id="WP_223401993.1">
    <property type="nucleotide sequence ID" value="NZ_JAGSHT010000002.1"/>
</dbReference>
<dbReference type="Gene3D" id="3.40.50.300">
    <property type="entry name" value="P-loop containing nucleotide triphosphate hydrolases"/>
    <property type="match status" value="1"/>
</dbReference>
<dbReference type="InterPro" id="IPR003439">
    <property type="entry name" value="ABC_transporter-like_ATP-bd"/>
</dbReference>
<evidence type="ECO:0000256" key="1">
    <source>
        <dbReference type="ARBA" id="ARBA00022448"/>
    </source>
</evidence>
<dbReference type="Pfam" id="PF08402">
    <property type="entry name" value="TOBE_2"/>
    <property type="match status" value="1"/>
</dbReference>
<evidence type="ECO:0000313" key="6">
    <source>
        <dbReference type="Proteomes" id="UP000826651"/>
    </source>
</evidence>
<protein>
    <submittedName>
        <fullName evidence="5">ABC transporter ATP-binding protein</fullName>
    </submittedName>
</protein>
<dbReference type="EMBL" id="JAGSHT010000002">
    <property type="protein sequence ID" value="MBZ2194762.1"/>
    <property type="molecule type" value="Genomic_DNA"/>
</dbReference>
<comment type="caution">
    <text evidence="5">The sequence shown here is derived from an EMBL/GenBank/DDBJ whole genome shotgun (WGS) entry which is preliminary data.</text>
</comment>
<keyword evidence="1" id="KW-0813">Transport</keyword>
<proteinExistence type="predicted"/>
<dbReference type="InterPro" id="IPR003593">
    <property type="entry name" value="AAA+_ATPase"/>
</dbReference>
<dbReference type="PROSITE" id="PS00211">
    <property type="entry name" value="ABC_TRANSPORTER_1"/>
    <property type="match status" value="1"/>
</dbReference>
<dbReference type="InterPro" id="IPR013611">
    <property type="entry name" value="Transp-assoc_OB_typ2"/>
</dbReference>
<dbReference type="Pfam" id="PF00005">
    <property type="entry name" value="ABC_tran"/>
    <property type="match status" value="1"/>
</dbReference>
<name>A0ABS7S342_9MICO</name>
<accession>A0ABS7S342</accession>
<keyword evidence="3 5" id="KW-0067">ATP-binding</keyword>
<dbReference type="InterPro" id="IPR027417">
    <property type="entry name" value="P-loop_NTPase"/>
</dbReference>
<evidence type="ECO:0000259" key="4">
    <source>
        <dbReference type="PROSITE" id="PS50893"/>
    </source>
</evidence>
<sequence length="357" mass="39128">MIRYENINVTFGDFVAIPQLDLQVDEGEFFTLLGPSGCGKTTALRTLAGFVQPAAGDVHIDGRPVTRLPSDKRRVGMVFQNYALFPSMNVWENIAFGLKVRKESKAEVDRLVRDIARRVDLSDEQLEKDLAALSGGQQQRVAIARALVLQPKILLLDEPLSNLDAKLRGQLRIQLKELQAQFGITTLYVTHDQDEALTMSDRIAVFNHGRVEQVGTPQEIYDQSATEFVCNFIGDSSRLTPDFVAQVNLGAGSDLPLERSSYLRQEKVGLQPNPALPRSAALDGVVVSRRYHGVHSSYTVSSHGSTVKVMQREDGTVQPRVGDAVTLHVNPANVLQYTPDGVAAATPDVAAAEVTLR</sequence>